<dbReference type="SUPFAM" id="SSF63411">
    <property type="entry name" value="LuxS/MPP-like metallohydrolase"/>
    <property type="match status" value="1"/>
</dbReference>
<dbReference type="GO" id="GO:0005739">
    <property type="term" value="C:mitochondrion"/>
    <property type="evidence" value="ECO:0007669"/>
    <property type="project" value="TreeGrafter"/>
</dbReference>
<dbReference type="PANTHER" id="PTHR11851:SF116">
    <property type="entry name" value="CYTOCHROME B-C1 COMPLEX SUBUNIT 1, MITOCHONDRIAL"/>
    <property type="match status" value="1"/>
</dbReference>
<evidence type="ECO:0000313" key="1">
    <source>
        <dbReference type="EMBL" id="JAH93695.1"/>
    </source>
</evidence>
<name>A0A0E9WVS6_ANGAN</name>
<reference evidence="1" key="2">
    <citation type="journal article" date="2015" name="Fish Shellfish Immunol.">
        <title>Early steps in the European eel (Anguilla anguilla)-Vibrio vulnificus interaction in the gills: Role of the RtxA13 toxin.</title>
        <authorList>
            <person name="Callol A."/>
            <person name="Pajuelo D."/>
            <person name="Ebbesson L."/>
            <person name="Teles M."/>
            <person name="MacKenzie S."/>
            <person name="Amaro C."/>
        </authorList>
    </citation>
    <scope>NUCLEOTIDE SEQUENCE</scope>
</reference>
<dbReference type="PANTHER" id="PTHR11851">
    <property type="entry name" value="METALLOPROTEASE"/>
    <property type="match status" value="1"/>
</dbReference>
<reference evidence="1" key="1">
    <citation type="submission" date="2014-11" db="EMBL/GenBank/DDBJ databases">
        <authorList>
            <person name="Amaro Gonzalez C."/>
        </authorList>
    </citation>
    <scope>NUCLEOTIDE SEQUENCE</scope>
</reference>
<evidence type="ECO:0008006" key="2">
    <source>
        <dbReference type="Google" id="ProtNLM"/>
    </source>
</evidence>
<accession>A0A0E9WVS6</accession>
<organism evidence="1">
    <name type="scientific">Anguilla anguilla</name>
    <name type="common">European freshwater eel</name>
    <name type="synonym">Muraena anguilla</name>
    <dbReference type="NCBI Taxonomy" id="7936"/>
    <lineage>
        <taxon>Eukaryota</taxon>
        <taxon>Metazoa</taxon>
        <taxon>Chordata</taxon>
        <taxon>Craniata</taxon>
        <taxon>Vertebrata</taxon>
        <taxon>Euteleostomi</taxon>
        <taxon>Actinopterygii</taxon>
        <taxon>Neopterygii</taxon>
        <taxon>Teleostei</taxon>
        <taxon>Anguilliformes</taxon>
        <taxon>Anguillidae</taxon>
        <taxon>Anguilla</taxon>
    </lineage>
</organism>
<dbReference type="GO" id="GO:0046872">
    <property type="term" value="F:metal ion binding"/>
    <property type="evidence" value="ECO:0007669"/>
    <property type="project" value="InterPro"/>
</dbReference>
<dbReference type="InterPro" id="IPR050361">
    <property type="entry name" value="MPP/UQCRC_Complex"/>
</dbReference>
<proteinExistence type="predicted"/>
<dbReference type="EMBL" id="GBXM01014882">
    <property type="protein sequence ID" value="JAH93695.1"/>
    <property type="molecule type" value="Transcribed_RNA"/>
</dbReference>
<sequence>MMDCVQNQWMNLCTTVTESEVSRAKNVLKASLLSQLDGTTPLCEDIARHILTFGRRVSLAEWNAMIDSVTAKVVRDVCSKYLYDKCPAVAAVGPVEQLPDYNRMRSAMYWLRS</sequence>
<dbReference type="Gene3D" id="3.30.830.10">
    <property type="entry name" value="Metalloenzyme, LuxS/M16 peptidase-like"/>
    <property type="match status" value="1"/>
</dbReference>
<dbReference type="InterPro" id="IPR011249">
    <property type="entry name" value="Metalloenz_LuxS/M16"/>
</dbReference>
<protein>
    <recommendedName>
        <fullName evidence="2">Peptidase M16 C-terminal domain-containing protein</fullName>
    </recommendedName>
</protein>
<dbReference type="AlphaFoldDB" id="A0A0E9WVS6"/>